<dbReference type="InterPro" id="IPR000195">
    <property type="entry name" value="Rab-GAP-TBC_dom"/>
</dbReference>
<keyword evidence="2" id="KW-1185">Reference proteome</keyword>
<dbReference type="RefSeq" id="XP_008591052.1">
    <property type="nucleotide sequence ID" value="XM_008592830.1"/>
</dbReference>
<feature type="domain" description="Rab-GAP TBC" evidence="1">
    <location>
        <begin position="1"/>
        <end position="47"/>
    </location>
</feature>
<dbReference type="Proteomes" id="UP000694923">
    <property type="component" value="Unplaced"/>
</dbReference>
<dbReference type="Pfam" id="PF00566">
    <property type="entry name" value="RabGAP-TBC"/>
    <property type="match status" value="1"/>
</dbReference>
<dbReference type="Gene3D" id="1.10.472.80">
    <property type="entry name" value="Ypt/Rab-GAP domain of gyp1p, domain 3"/>
    <property type="match status" value="1"/>
</dbReference>
<dbReference type="InterPro" id="IPR050302">
    <property type="entry name" value="Rab_GAP_TBC_domain"/>
</dbReference>
<protein>
    <submittedName>
        <fullName evidence="3">USP6 N-terminal-like protein</fullName>
    </submittedName>
</protein>
<evidence type="ECO:0000313" key="2">
    <source>
        <dbReference type="Proteomes" id="UP000694923"/>
    </source>
</evidence>
<reference evidence="3" key="1">
    <citation type="submission" date="2025-08" db="UniProtKB">
        <authorList>
            <consortium name="RefSeq"/>
        </authorList>
    </citation>
    <scope>IDENTIFICATION</scope>
</reference>
<dbReference type="GeneID" id="103608393"/>
<evidence type="ECO:0000313" key="3">
    <source>
        <dbReference type="RefSeq" id="XP_008591052.1"/>
    </source>
</evidence>
<accession>A0ABM0SDW1</accession>
<gene>
    <name evidence="3" type="primary">LOC103608393</name>
</gene>
<dbReference type="PANTHER" id="PTHR47219:SF25">
    <property type="entry name" value="RAB-GAP TBC DOMAIN-CONTAINING PROTEIN"/>
    <property type="match status" value="1"/>
</dbReference>
<dbReference type="InterPro" id="IPR035969">
    <property type="entry name" value="Rab-GAP_TBC_sf"/>
</dbReference>
<organism evidence="2 3">
    <name type="scientific">Galeopterus variegatus</name>
    <name type="common">Malayan flying lemur</name>
    <name type="synonym">Cynocephalus variegatus</name>
    <dbReference type="NCBI Taxonomy" id="482537"/>
    <lineage>
        <taxon>Eukaryota</taxon>
        <taxon>Metazoa</taxon>
        <taxon>Chordata</taxon>
        <taxon>Craniata</taxon>
        <taxon>Vertebrata</taxon>
        <taxon>Euteleostomi</taxon>
        <taxon>Mammalia</taxon>
        <taxon>Eutheria</taxon>
        <taxon>Euarchontoglires</taxon>
        <taxon>Dermoptera</taxon>
        <taxon>Cynocephalidae</taxon>
        <taxon>Galeopterus</taxon>
    </lineage>
</organism>
<dbReference type="PROSITE" id="PS50086">
    <property type="entry name" value="TBC_RABGAP"/>
    <property type="match status" value="1"/>
</dbReference>
<proteinExistence type="predicted"/>
<dbReference type="PANTHER" id="PTHR47219">
    <property type="entry name" value="RAB GTPASE-ACTIVATING PROTEIN 1-LIKE"/>
    <property type="match status" value="1"/>
</dbReference>
<name>A0ABM0SDW1_GALVR</name>
<evidence type="ECO:0000259" key="1">
    <source>
        <dbReference type="PROSITE" id="PS50086"/>
    </source>
</evidence>
<dbReference type="SUPFAM" id="SSF47923">
    <property type="entry name" value="Ypt/Rab-GAP domain of gyp1p"/>
    <property type="match status" value="1"/>
</dbReference>
<sequence length="129" mass="14768">MLPQLQKHLDNQGVTADVYNNWFSQCFIEEIPFHLTMRLWDVYILEGEPILTAMALTTMRIHGKLLQKLHQAGILAFFTEELCRDWAIHDDDVLRQLRVSVEEVRGAKCGLAPLRECSSRCPGDSPMGQ</sequence>